<dbReference type="Pfam" id="PF13715">
    <property type="entry name" value="CarbopepD_reg_2"/>
    <property type="match status" value="1"/>
</dbReference>
<dbReference type="SUPFAM" id="SSF56935">
    <property type="entry name" value="Porins"/>
    <property type="match status" value="1"/>
</dbReference>
<gene>
    <name evidence="9" type="ORF">DXT99_12230</name>
</gene>
<keyword evidence="3 7" id="KW-1134">Transmembrane beta strand</keyword>
<reference evidence="10" key="1">
    <citation type="submission" date="2018-08" db="EMBL/GenBank/DDBJ databases">
        <authorList>
            <person name="Liu Z.-W."/>
            <person name="Du Z.-J."/>
        </authorList>
    </citation>
    <scope>NUCLEOTIDE SEQUENCE [LARGE SCALE GENOMIC DNA]</scope>
    <source>
        <strain evidence="10">H4X</strain>
    </source>
</reference>
<dbReference type="Proteomes" id="UP000256708">
    <property type="component" value="Unassembled WGS sequence"/>
</dbReference>
<dbReference type="InterPro" id="IPR036942">
    <property type="entry name" value="Beta-barrel_TonB_sf"/>
</dbReference>
<keyword evidence="5 7" id="KW-0472">Membrane</keyword>
<dbReference type="AlphaFoldDB" id="A0A3D8LCB7"/>
<evidence type="ECO:0000256" key="5">
    <source>
        <dbReference type="ARBA" id="ARBA00023136"/>
    </source>
</evidence>
<dbReference type="OrthoDB" id="9768177at2"/>
<keyword evidence="6 7" id="KW-0998">Cell outer membrane</keyword>
<protein>
    <submittedName>
        <fullName evidence="9">TonB-dependent receptor</fullName>
    </submittedName>
</protein>
<dbReference type="InterPro" id="IPR012910">
    <property type="entry name" value="Plug_dom"/>
</dbReference>
<dbReference type="RefSeq" id="WP_115565832.1">
    <property type="nucleotide sequence ID" value="NZ_QRGR01000011.1"/>
</dbReference>
<dbReference type="Gene3D" id="2.170.130.10">
    <property type="entry name" value="TonB-dependent receptor, plug domain"/>
    <property type="match status" value="1"/>
</dbReference>
<feature type="domain" description="TonB-dependent receptor plug" evidence="8">
    <location>
        <begin position="126"/>
        <end position="238"/>
    </location>
</feature>
<keyword evidence="4 7" id="KW-0812">Transmembrane</keyword>
<dbReference type="Gene3D" id="2.40.170.20">
    <property type="entry name" value="TonB-dependent receptor, beta-barrel domain"/>
    <property type="match status" value="1"/>
</dbReference>
<evidence type="ECO:0000259" key="8">
    <source>
        <dbReference type="Pfam" id="PF07715"/>
    </source>
</evidence>
<dbReference type="FunFam" id="2.60.40.1120:FF:000003">
    <property type="entry name" value="Outer membrane protein Omp121"/>
    <property type="match status" value="1"/>
</dbReference>
<dbReference type="InterPro" id="IPR039426">
    <property type="entry name" value="TonB-dep_rcpt-like"/>
</dbReference>
<dbReference type="PROSITE" id="PS52016">
    <property type="entry name" value="TONB_DEPENDENT_REC_3"/>
    <property type="match status" value="1"/>
</dbReference>
<dbReference type="InterPro" id="IPR023996">
    <property type="entry name" value="TonB-dep_OMP_SusC/RagA"/>
</dbReference>
<organism evidence="9 10">
    <name type="scientific">Pontibacter diazotrophicus</name>
    <dbReference type="NCBI Taxonomy" id="1400979"/>
    <lineage>
        <taxon>Bacteria</taxon>
        <taxon>Pseudomonadati</taxon>
        <taxon>Bacteroidota</taxon>
        <taxon>Cytophagia</taxon>
        <taxon>Cytophagales</taxon>
        <taxon>Hymenobacteraceae</taxon>
        <taxon>Pontibacter</taxon>
    </lineage>
</organism>
<comment type="caution">
    <text evidence="9">The sequence shown here is derived from an EMBL/GenBank/DDBJ whole genome shotgun (WGS) entry which is preliminary data.</text>
</comment>
<sequence length="1066" mass="115742">MMRLYKRNRFFYLLLVIALIVSNATGIALGQSPLTVSGKVTGGGGEGLPGVSVAVKGTTQGTVTNSDGNFSLQVPDANSTLVFSYIGYTSREVAVNGAANLNVTLSEDAKALEEVVVIGYGEKDRRMLTESIGTVTSEEVQRIPVASPDQALQGRVSGVQVTSVDGTPGSPVSVRIRGVSTVGNNQPLYVIDGIPVGTGGGGVTNPLATINPADIESMSVLKDASAAAVYGVRAANGVVLITTKRGKTGKPTVRYDGYYGVQNFPKLYDWNNSEQYVQLATEAINNRNAQNGDDAIVLHPDLQPGSPLLNVNTDWQDAVLNKDAPIQNHNLSVSGGSEAASFHVSAGYFNQEATIRKWDLERFNFRVNGDFKIGNRFTIGQNFAIAYQEIQRGMNAGGDGFLYGSTANQPPFFRIFEDPANPIPGNRYGYTGNYNVGGLTIANQVGINEILEVIDRRTNVLGGIHGTLEVLPDLKFRTAASIDFNTSRNTNWQPGYTNEELGLARNINNYNDSRGEGYTQVFTNTLTYDKALGDHSINALAGIEYQKLRSTGLSYRGENYLSTAPAFYQNISNQGGDADGNFANAGSSNFNQAFVGYIGRLSYDYKQKYLLTATVRRDGVATFPPENRWGTFPSVSAAWRISQEPFMAKLTLINDLKIRGSWGQLGNSNTAQFPHVFRVSFTPDYALGGVTQQAPVQVNLPNQDVTWETVQTTDFGFDMYMFNNRFNLLATYYIRETKDFLYNLPIPAVGGFTSIPVNLGTVENRGIEVEMGYNGKIGNAVEFNVSGNITTIRNRLTALAPGIQEFSSGDYRTAVGYPIGYFYGYKTGGIYQTQAEADGALPDNLARDVNKPRPGDVIFLDVNGPAPEDAPRGVQFSGEPDGIITPADRTYLGKTIPDFFYGMNMGFNAYGFDLNVLFQGVSGVQLYNSYRRSNIGLGGPGRNQLVESQERWTGPNTSNSMPRAVAGDPAQNNRFSDRFVEDAGFLRLRNIQLGYTVPASFVERTRAFSTARVYIAANNLFTITDYSGLDPEVVTFGQNTSATSAGTDNANIPQPRIFQGGIQLSF</sequence>
<dbReference type="Gene3D" id="2.60.40.1120">
    <property type="entry name" value="Carboxypeptidase-like, regulatory domain"/>
    <property type="match status" value="1"/>
</dbReference>
<comment type="subcellular location">
    <subcellularLocation>
        <location evidence="1 7">Cell outer membrane</location>
        <topology evidence="1 7">Multi-pass membrane protein</topology>
    </subcellularLocation>
</comment>
<evidence type="ECO:0000256" key="4">
    <source>
        <dbReference type="ARBA" id="ARBA00022692"/>
    </source>
</evidence>
<accession>A0A3D8LCB7</accession>
<proteinExistence type="inferred from homology"/>
<evidence type="ECO:0000313" key="10">
    <source>
        <dbReference type="Proteomes" id="UP000256708"/>
    </source>
</evidence>
<dbReference type="InterPro" id="IPR037066">
    <property type="entry name" value="Plug_dom_sf"/>
</dbReference>
<dbReference type="NCBIfam" id="TIGR04056">
    <property type="entry name" value="OMP_RagA_SusC"/>
    <property type="match status" value="1"/>
</dbReference>
<evidence type="ECO:0000256" key="3">
    <source>
        <dbReference type="ARBA" id="ARBA00022452"/>
    </source>
</evidence>
<evidence type="ECO:0000256" key="1">
    <source>
        <dbReference type="ARBA" id="ARBA00004571"/>
    </source>
</evidence>
<dbReference type="InterPro" id="IPR008969">
    <property type="entry name" value="CarboxyPept-like_regulatory"/>
</dbReference>
<evidence type="ECO:0000256" key="6">
    <source>
        <dbReference type="ARBA" id="ARBA00023237"/>
    </source>
</evidence>
<dbReference type="InterPro" id="IPR023997">
    <property type="entry name" value="TonB-dep_OMP_SusC/RagA_CS"/>
</dbReference>
<dbReference type="NCBIfam" id="TIGR04057">
    <property type="entry name" value="SusC_RagA_signa"/>
    <property type="match status" value="1"/>
</dbReference>
<dbReference type="EMBL" id="QRGR01000011">
    <property type="protein sequence ID" value="RDV15040.1"/>
    <property type="molecule type" value="Genomic_DNA"/>
</dbReference>
<keyword evidence="2 7" id="KW-0813">Transport</keyword>
<evidence type="ECO:0000256" key="2">
    <source>
        <dbReference type="ARBA" id="ARBA00022448"/>
    </source>
</evidence>
<comment type="similarity">
    <text evidence="7">Belongs to the TonB-dependent receptor family.</text>
</comment>
<dbReference type="SUPFAM" id="SSF49464">
    <property type="entry name" value="Carboxypeptidase regulatory domain-like"/>
    <property type="match status" value="1"/>
</dbReference>
<keyword evidence="10" id="KW-1185">Reference proteome</keyword>
<evidence type="ECO:0000256" key="7">
    <source>
        <dbReference type="PROSITE-ProRule" id="PRU01360"/>
    </source>
</evidence>
<name>A0A3D8LCB7_9BACT</name>
<evidence type="ECO:0000313" key="9">
    <source>
        <dbReference type="EMBL" id="RDV15040.1"/>
    </source>
</evidence>
<keyword evidence="9" id="KW-0675">Receptor</keyword>
<dbReference type="GO" id="GO:0009279">
    <property type="term" value="C:cell outer membrane"/>
    <property type="evidence" value="ECO:0007669"/>
    <property type="project" value="UniProtKB-SubCell"/>
</dbReference>
<dbReference type="Pfam" id="PF07715">
    <property type="entry name" value="Plug"/>
    <property type="match status" value="1"/>
</dbReference>